<keyword evidence="2" id="KW-1185">Reference proteome</keyword>
<dbReference type="Proteomes" id="UP000029453">
    <property type="component" value="Unassembled WGS sequence"/>
</dbReference>
<gene>
    <name evidence="1" type="ORF">PPOP_3466</name>
</gene>
<sequence>MNSVECTETKGKDDITQMNIIEIRYPPYVGVDVYNDNSDMFVDMEDGVTYTVTLWTPNNYYWYMDKEQLNYVPFGCPDMHVQSLTNENITQSIEDYARDDAYFLKLSFLGGGNRQEAAFCIEEMNDIIRKMNKQPFVWDEAPANERHELEIIEIEYPPNYEDVNKDEGCIPVVVKANDGMTYHITVITPNYYYCYMQEHGIGYIPASPPHLKVRSLTKEYIRQALEACLEDDGYALKFYFIAQ</sequence>
<organism evidence="1 2">
    <name type="scientific">Paenibacillus popilliae ATCC 14706</name>
    <dbReference type="NCBI Taxonomy" id="1212764"/>
    <lineage>
        <taxon>Bacteria</taxon>
        <taxon>Bacillati</taxon>
        <taxon>Bacillota</taxon>
        <taxon>Bacilli</taxon>
        <taxon>Bacillales</taxon>
        <taxon>Paenibacillaceae</taxon>
        <taxon>Paenibacillus</taxon>
    </lineage>
</organism>
<dbReference type="AlphaFoldDB" id="M9LL35"/>
<feature type="non-terminal residue" evidence="1">
    <location>
        <position position="243"/>
    </location>
</feature>
<name>M9LL35_PAEPP</name>
<evidence type="ECO:0000313" key="2">
    <source>
        <dbReference type="Proteomes" id="UP000029453"/>
    </source>
</evidence>
<evidence type="ECO:0000313" key="1">
    <source>
        <dbReference type="EMBL" id="GAC44065.1"/>
    </source>
</evidence>
<reference evidence="1 2" key="1">
    <citation type="submission" date="2012-10" db="EMBL/GenBank/DDBJ databases">
        <title>Draft Genome Sequence of Paenibacillus popilliae ATCC 14706T.</title>
        <authorList>
            <person name="Iiyama K."/>
            <person name="Mori K."/>
            <person name="Mon H."/>
            <person name="Chieda Y."/>
            <person name="Lee J.M."/>
            <person name="Kusakabe T."/>
            <person name="Tashiro K."/>
            <person name="Asano S."/>
            <person name="Yasunaga-Aoki C."/>
            <person name="Shimizu S."/>
        </authorList>
    </citation>
    <scope>NUCLEOTIDE SEQUENCE [LARGE SCALE GENOMIC DNA]</scope>
    <source>
        <strain evidence="1 2">ATCC 14706</strain>
    </source>
</reference>
<accession>M9LL35</accession>
<comment type="caution">
    <text evidence="1">The sequence shown here is derived from an EMBL/GenBank/DDBJ whole genome shotgun (WGS) entry which is preliminary data.</text>
</comment>
<proteinExistence type="predicted"/>
<dbReference type="EMBL" id="BALG01000336">
    <property type="protein sequence ID" value="GAC44065.1"/>
    <property type="molecule type" value="Genomic_DNA"/>
</dbReference>
<protein>
    <submittedName>
        <fullName evidence="1">Uncharacterized protein</fullName>
    </submittedName>
</protein>